<evidence type="ECO:0000313" key="2">
    <source>
        <dbReference type="EMBL" id="SET10945.1"/>
    </source>
</evidence>
<feature type="transmembrane region" description="Helical" evidence="1">
    <location>
        <begin position="37"/>
        <end position="58"/>
    </location>
</feature>
<evidence type="ECO:0000313" key="3">
    <source>
        <dbReference type="Proteomes" id="UP000198507"/>
    </source>
</evidence>
<keyword evidence="1" id="KW-0472">Membrane</keyword>
<organism evidence="2 3">
    <name type="scientific">Geodermatophilus poikilotrophus</name>
    <dbReference type="NCBI Taxonomy" id="1333667"/>
    <lineage>
        <taxon>Bacteria</taxon>
        <taxon>Bacillati</taxon>
        <taxon>Actinomycetota</taxon>
        <taxon>Actinomycetes</taxon>
        <taxon>Geodermatophilales</taxon>
        <taxon>Geodermatophilaceae</taxon>
        <taxon>Geodermatophilus</taxon>
    </lineage>
</organism>
<accession>A0A1I0BVU7</accession>
<keyword evidence="1" id="KW-0812">Transmembrane</keyword>
<name>A0A1I0BVU7_9ACTN</name>
<gene>
    <name evidence="2" type="ORF">SAMN04488546_1468</name>
</gene>
<protein>
    <submittedName>
        <fullName evidence="2">Uncharacterized protein</fullName>
    </submittedName>
</protein>
<proteinExistence type="predicted"/>
<sequence>MAATVVLGLLAIMVGLLPWPQPLLVPGTTWLVDDVPGPLWVLVLSTAPLCLGTAVVLLRRETGLSARSPVFWAWLAVVVVAAAALVWNALYASALSDRVFGAIIPIFHWLFTFTPAVLAGLLFGGRGRRAGWAAGLGTGVVTLPLFALSWALLAGPEEFSLAGIAGLLSITGILGVAPLFAGVALAGAMGGAARIPR</sequence>
<feature type="transmembrane region" description="Helical" evidence="1">
    <location>
        <begin position="130"/>
        <end position="153"/>
    </location>
</feature>
<feature type="transmembrane region" description="Helical" evidence="1">
    <location>
        <begin position="70"/>
        <end position="90"/>
    </location>
</feature>
<keyword evidence="1" id="KW-1133">Transmembrane helix</keyword>
<dbReference type="AlphaFoldDB" id="A0A1I0BVU7"/>
<evidence type="ECO:0000256" key="1">
    <source>
        <dbReference type="SAM" id="Phobius"/>
    </source>
</evidence>
<dbReference type="Proteomes" id="UP000198507">
    <property type="component" value="Unassembled WGS sequence"/>
</dbReference>
<keyword evidence="3" id="KW-1185">Reference proteome</keyword>
<feature type="transmembrane region" description="Helical" evidence="1">
    <location>
        <begin position="102"/>
        <end position="123"/>
    </location>
</feature>
<dbReference type="EMBL" id="FOIE01000002">
    <property type="protein sequence ID" value="SET10945.1"/>
    <property type="molecule type" value="Genomic_DNA"/>
</dbReference>
<reference evidence="3" key="1">
    <citation type="submission" date="2016-10" db="EMBL/GenBank/DDBJ databases">
        <authorList>
            <person name="Varghese N."/>
            <person name="Submissions S."/>
        </authorList>
    </citation>
    <scope>NUCLEOTIDE SEQUENCE [LARGE SCALE GENOMIC DNA]</scope>
    <source>
        <strain evidence="3">DSM 44209</strain>
    </source>
</reference>
<feature type="transmembrane region" description="Helical" evidence="1">
    <location>
        <begin position="159"/>
        <end position="188"/>
    </location>
</feature>